<comment type="caution">
    <text evidence="1">The sequence shown here is derived from an EMBL/GenBank/DDBJ whole genome shotgun (WGS) entry which is preliminary data.</text>
</comment>
<dbReference type="STRING" id="767452.AVL62_15945"/>
<sequence length="59" mass="6689">MTVVQTLTRSEAEAERDELLAMFDTEDRDLIRDALLSGLYDDVHAQAARRLAHLDFLLG</sequence>
<gene>
    <name evidence="1" type="ORF">AVL62_15945</name>
</gene>
<accession>A0A0W8ICV9</accession>
<dbReference type="AlphaFoldDB" id="A0A0W8ICV9"/>
<reference evidence="1 2" key="1">
    <citation type="submission" date="2015-12" db="EMBL/GenBank/DDBJ databases">
        <title>Serinicoccus chungangenesis strain CD08_5 genome sequencing and assembly.</title>
        <authorList>
            <person name="Chander A.M."/>
            <person name="Kaur G."/>
            <person name="Nair G.R."/>
            <person name="Dhawan D.K."/>
            <person name="Kochhar R.K."/>
            <person name="Mayilraj S."/>
            <person name="Bhadada S.K."/>
        </authorList>
    </citation>
    <scope>NUCLEOTIDE SEQUENCE [LARGE SCALE GENOMIC DNA]</scope>
    <source>
        <strain evidence="1 2">CD08_5</strain>
    </source>
</reference>
<name>A0A0W8ICV9_9MICO</name>
<evidence type="ECO:0000313" key="2">
    <source>
        <dbReference type="Proteomes" id="UP000054837"/>
    </source>
</evidence>
<proteinExistence type="predicted"/>
<keyword evidence="2" id="KW-1185">Reference proteome</keyword>
<dbReference type="RefSeq" id="WP_058890185.1">
    <property type="nucleotide sequence ID" value="NZ_LQBL01000004.1"/>
</dbReference>
<evidence type="ECO:0000313" key="1">
    <source>
        <dbReference type="EMBL" id="KUG57616.1"/>
    </source>
</evidence>
<organism evidence="1 2">
    <name type="scientific">Serinicoccus chungangensis</name>
    <dbReference type="NCBI Taxonomy" id="767452"/>
    <lineage>
        <taxon>Bacteria</taxon>
        <taxon>Bacillati</taxon>
        <taxon>Actinomycetota</taxon>
        <taxon>Actinomycetes</taxon>
        <taxon>Micrococcales</taxon>
        <taxon>Ornithinimicrobiaceae</taxon>
        <taxon>Serinicoccus</taxon>
    </lineage>
</organism>
<dbReference type="EMBL" id="LQBL01000004">
    <property type="protein sequence ID" value="KUG57616.1"/>
    <property type="molecule type" value="Genomic_DNA"/>
</dbReference>
<protein>
    <submittedName>
        <fullName evidence="1">Uncharacterized protein</fullName>
    </submittedName>
</protein>
<dbReference type="Proteomes" id="UP000054837">
    <property type="component" value="Unassembled WGS sequence"/>
</dbReference>